<comment type="subcellular location">
    <subcellularLocation>
        <location evidence="1">Membrane</location>
        <topology evidence="1">Multi-pass membrane protein</topology>
    </subcellularLocation>
</comment>
<dbReference type="Proteomes" id="UP000593567">
    <property type="component" value="Unassembled WGS sequence"/>
</dbReference>
<evidence type="ECO:0000256" key="1">
    <source>
        <dbReference type="ARBA" id="ARBA00004141"/>
    </source>
</evidence>
<proteinExistence type="predicted"/>
<evidence type="ECO:0000256" key="2">
    <source>
        <dbReference type="ARBA" id="ARBA00022692"/>
    </source>
</evidence>
<dbReference type="PANTHER" id="PTHR24064">
    <property type="entry name" value="SOLUTE CARRIER FAMILY 22 MEMBER"/>
    <property type="match status" value="1"/>
</dbReference>
<feature type="domain" description="Major facilitator superfamily (MFS) profile" evidence="5">
    <location>
        <begin position="1"/>
        <end position="132"/>
    </location>
</feature>
<keyword evidence="7" id="KW-1185">Reference proteome</keyword>
<dbReference type="Pfam" id="PF00083">
    <property type="entry name" value="Sugar_tr"/>
    <property type="match status" value="1"/>
</dbReference>
<dbReference type="InterPro" id="IPR020846">
    <property type="entry name" value="MFS_dom"/>
</dbReference>
<dbReference type="SUPFAM" id="SSF103473">
    <property type="entry name" value="MFS general substrate transporter"/>
    <property type="match status" value="1"/>
</dbReference>
<dbReference type="PROSITE" id="PS50850">
    <property type="entry name" value="MFS"/>
    <property type="match status" value="1"/>
</dbReference>
<sequence length="132" mass="14746">MLIDVHWLTLCSMVQTHGNLIWKFSKCEIFNSEGNKTECDRWVYDETERKSTVVTDLNLVCGNTFKATASSSMFMFGNLAGSMLSGIISDFLGRRKTLLIGITGSAVTSIAMSFAPEYYSFTILRFFCGYSA</sequence>
<protein>
    <recommendedName>
        <fullName evidence="5">Major facilitator superfamily (MFS) profile domain-containing protein</fullName>
    </recommendedName>
</protein>
<dbReference type="GO" id="GO:0016020">
    <property type="term" value="C:membrane"/>
    <property type="evidence" value="ECO:0007669"/>
    <property type="project" value="UniProtKB-SubCell"/>
</dbReference>
<dbReference type="InterPro" id="IPR005828">
    <property type="entry name" value="MFS_sugar_transport-like"/>
</dbReference>
<evidence type="ECO:0000256" key="4">
    <source>
        <dbReference type="ARBA" id="ARBA00023136"/>
    </source>
</evidence>
<organism evidence="6 7">
    <name type="scientific">Bugula neritina</name>
    <name type="common">Brown bryozoan</name>
    <name type="synonym">Sertularia neritina</name>
    <dbReference type="NCBI Taxonomy" id="10212"/>
    <lineage>
        <taxon>Eukaryota</taxon>
        <taxon>Metazoa</taxon>
        <taxon>Spiralia</taxon>
        <taxon>Lophotrochozoa</taxon>
        <taxon>Bryozoa</taxon>
        <taxon>Gymnolaemata</taxon>
        <taxon>Cheilostomatida</taxon>
        <taxon>Flustrina</taxon>
        <taxon>Buguloidea</taxon>
        <taxon>Bugulidae</taxon>
        <taxon>Bugula</taxon>
    </lineage>
</organism>
<reference evidence="6" key="1">
    <citation type="submission" date="2020-06" db="EMBL/GenBank/DDBJ databases">
        <title>Draft genome of Bugula neritina, a colonial animal packing powerful symbionts and potential medicines.</title>
        <authorList>
            <person name="Rayko M."/>
        </authorList>
    </citation>
    <scope>NUCLEOTIDE SEQUENCE [LARGE SCALE GENOMIC DNA]</scope>
    <source>
        <strain evidence="6">Kwan_BN1</strain>
    </source>
</reference>
<evidence type="ECO:0000313" key="6">
    <source>
        <dbReference type="EMBL" id="KAF6018471.1"/>
    </source>
</evidence>
<dbReference type="InterPro" id="IPR036259">
    <property type="entry name" value="MFS_trans_sf"/>
</dbReference>
<accession>A0A7J7IYH5</accession>
<keyword evidence="3" id="KW-1133">Transmembrane helix</keyword>
<dbReference type="AlphaFoldDB" id="A0A7J7IYH5"/>
<evidence type="ECO:0000256" key="3">
    <source>
        <dbReference type="ARBA" id="ARBA00022989"/>
    </source>
</evidence>
<keyword evidence="4" id="KW-0472">Membrane</keyword>
<dbReference type="GO" id="GO:0022857">
    <property type="term" value="F:transmembrane transporter activity"/>
    <property type="evidence" value="ECO:0007669"/>
    <property type="project" value="InterPro"/>
</dbReference>
<evidence type="ECO:0000313" key="7">
    <source>
        <dbReference type="Proteomes" id="UP000593567"/>
    </source>
</evidence>
<dbReference type="InterPro" id="IPR005829">
    <property type="entry name" value="Sugar_transporter_CS"/>
</dbReference>
<gene>
    <name evidence="6" type="ORF">EB796_023219</name>
</gene>
<dbReference type="OrthoDB" id="10021984at2759"/>
<dbReference type="Gene3D" id="1.20.1250.20">
    <property type="entry name" value="MFS general substrate transporter like domains"/>
    <property type="match status" value="1"/>
</dbReference>
<name>A0A7J7IYH5_BUGNE</name>
<keyword evidence="2" id="KW-0812">Transmembrane</keyword>
<dbReference type="EMBL" id="VXIV02003307">
    <property type="protein sequence ID" value="KAF6018471.1"/>
    <property type="molecule type" value="Genomic_DNA"/>
</dbReference>
<dbReference type="PROSITE" id="PS00216">
    <property type="entry name" value="SUGAR_TRANSPORT_1"/>
    <property type="match status" value="1"/>
</dbReference>
<evidence type="ECO:0000259" key="5">
    <source>
        <dbReference type="PROSITE" id="PS50850"/>
    </source>
</evidence>
<comment type="caution">
    <text evidence="6">The sequence shown here is derived from an EMBL/GenBank/DDBJ whole genome shotgun (WGS) entry which is preliminary data.</text>
</comment>